<dbReference type="EC" id="2.4.99.28" evidence="10"/>
<comment type="similarity">
    <text evidence="3">In the N-terminal section; belongs to the glycosyltransferase 51 family.</text>
</comment>
<dbReference type="InterPro" id="IPR001264">
    <property type="entry name" value="Glyco_trans_51"/>
</dbReference>
<evidence type="ECO:0000256" key="2">
    <source>
        <dbReference type="ARBA" id="ARBA00007090"/>
    </source>
</evidence>
<keyword evidence="4" id="KW-0121">Carboxypeptidase</keyword>
<feature type="domain" description="Penicillin-binding protein transpeptidase" evidence="13">
    <location>
        <begin position="332"/>
        <end position="567"/>
    </location>
</feature>
<organism evidence="16 17">
    <name type="scientific">Rhodoblastus acidophilus</name>
    <name type="common">Rhodopseudomonas acidophila</name>
    <dbReference type="NCBI Taxonomy" id="1074"/>
    <lineage>
        <taxon>Bacteria</taxon>
        <taxon>Pseudomonadati</taxon>
        <taxon>Pseudomonadota</taxon>
        <taxon>Alphaproteobacteria</taxon>
        <taxon>Hyphomicrobiales</taxon>
        <taxon>Rhodoblastaceae</taxon>
        <taxon>Rhodoblastus</taxon>
    </lineage>
</organism>
<keyword evidence="5" id="KW-0645">Protease</keyword>
<dbReference type="Proteomes" id="UP000439113">
    <property type="component" value="Unassembled WGS sequence"/>
</dbReference>
<name>A0A6N8DI73_RHOAC</name>
<comment type="caution">
    <text evidence="16">The sequence shown here is derived from an EMBL/GenBank/DDBJ whole genome shotgun (WGS) entry which is preliminary data.</text>
</comment>
<dbReference type="PANTHER" id="PTHR32282">
    <property type="entry name" value="BINDING PROTEIN TRANSPEPTIDASE, PUTATIVE-RELATED"/>
    <property type="match status" value="1"/>
</dbReference>
<dbReference type="EMBL" id="WNKS01000002">
    <property type="protein sequence ID" value="MTV29928.1"/>
    <property type="molecule type" value="Genomic_DNA"/>
</dbReference>
<keyword evidence="8" id="KW-0378">Hydrolase</keyword>
<dbReference type="Pfam" id="PF00905">
    <property type="entry name" value="Transpeptidase"/>
    <property type="match status" value="1"/>
</dbReference>
<accession>A0A6N8DI73</accession>
<comment type="similarity">
    <text evidence="2">In the C-terminal section; belongs to the transpeptidase family.</text>
</comment>
<dbReference type="InterPro" id="IPR012338">
    <property type="entry name" value="Beta-lactam/transpept-like"/>
</dbReference>
<evidence type="ECO:0000256" key="11">
    <source>
        <dbReference type="ARBA" id="ARBA00049902"/>
    </source>
</evidence>
<feature type="domain" description="Penicillin-binding C-terminal" evidence="15">
    <location>
        <begin position="628"/>
        <end position="713"/>
    </location>
</feature>
<evidence type="ECO:0000256" key="8">
    <source>
        <dbReference type="ARBA" id="ARBA00022801"/>
    </source>
</evidence>
<evidence type="ECO:0000256" key="7">
    <source>
        <dbReference type="ARBA" id="ARBA00022679"/>
    </source>
</evidence>
<dbReference type="GO" id="GO:0030288">
    <property type="term" value="C:outer membrane-bounded periplasmic space"/>
    <property type="evidence" value="ECO:0007669"/>
    <property type="project" value="TreeGrafter"/>
</dbReference>
<dbReference type="InterPro" id="IPR001460">
    <property type="entry name" value="PCN-bd_Tpept"/>
</dbReference>
<dbReference type="GO" id="GO:0004180">
    <property type="term" value="F:carboxypeptidase activity"/>
    <property type="evidence" value="ECO:0007669"/>
    <property type="project" value="UniProtKB-KW"/>
</dbReference>
<dbReference type="AlphaFoldDB" id="A0A6N8DI73"/>
<dbReference type="PANTHER" id="PTHR32282:SF15">
    <property type="entry name" value="PENICILLIN-BINDING PROTEIN 1C"/>
    <property type="match status" value="1"/>
</dbReference>
<evidence type="ECO:0000313" key="16">
    <source>
        <dbReference type="EMBL" id="MTV29928.1"/>
    </source>
</evidence>
<evidence type="ECO:0000259" key="15">
    <source>
        <dbReference type="Pfam" id="PF06832"/>
    </source>
</evidence>
<dbReference type="OrthoDB" id="9766909at2"/>
<evidence type="ECO:0000256" key="4">
    <source>
        <dbReference type="ARBA" id="ARBA00022645"/>
    </source>
</evidence>
<dbReference type="InterPro" id="IPR050396">
    <property type="entry name" value="Glycosyltr_51/Transpeptidase"/>
</dbReference>
<comment type="pathway">
    <text evidence="1">Cell wall biogenesis; peptidoglycan biosynthesis.</text>
</comment>
<dbReference type="Pfam" id="PF06832">
    <property type="entry name" value="BiPBP_C"/>
    <property type="match status" value="1"/>
</dbReference>
<comment type="catalytic activity">
    <reaction evidence="11">
        <text>[GlcNAc-(1-&gt;4)-Mur2Ac(oyl-L-Ala-gamma-D-Glu-L-Lys-D-Ala-D-Ala)](n)-di-trans,octa-cis-undecaprenyl diphosphate + beta-D-GlcNAc-(1-&gt;4)-Mur2Ac(oyl-L-Ala-gamma-D-Glu-L-Lys-D-Ala-D-Ala)-di-trans,octa-cis-undecaprenyl diphosphate = [GlcNAc-(1-&gt;4)-Mur2Ac(oyl-L-Ala-gamma-D-Glu-L-Lys-D-Ala-D-Ala)](n+1)-di-trans,octa-cis-undecaprenyl diphosphate + di-trans,octa-cis-undecaprenyl diphosphate + H(+)</text>
        <dbReference type="Rhea" id="RHEA:23708"/>
        <dbReference type="Rhea" id="RHEA-COMP:9602"/>
        <dbReference type="Rhea" id="RHEA-COMP:9603"/>
        <dbReference type="ChEBI" id="CHEBI:15378"/>
        <dbReference type="ChEBI" id="CHEBI:58405"/>
        <dbReference type="ChEBI" id="CHEBI:60033"/>
        <dbReference type="ChEBI" id="CHEBI:78435"/>
        <dbReference type="EC" id="2.4.99.28"/>
    </reaction>
</comment>
<evidence type="ECO:0000259" key="14">
    <source>
        <dbReference type="Pfam" id="PF00912"/>
    </source>
</evidence>
<dbReference type="RefSeq" id="WP_155444597.1">
    <property type="nucleotide sequence ID" value="NZ_WNKS01000002.1"/>
</dbReference>
<evidence type="ECO:0000256" key="6">
    <source>
        <dbReference type="ARBA" id="ARBA00022676"/>
    </source>
</evidence>
<evidence type="ECO:0000256" key="3">
    <source>
        <dbReference type="ARBA" id="ARBA00007739"/>
    </source>
</evidence>
<gene>
    <name evidence="16" type="primary">pbpC</name>
    <name evidence="16" type="ORF">GJ654_02850</name>
</gene>
<dbReference type="InterPro" id="IPR011815">
    <property type="entry name" value="PBP_1c"/>
</dbReference>
<dbReference type="InterPro" id="IPR036950">
    <property type="entry name" value="PBP_transglycosylase"/>
</dbReference>
<keyword evidence="9" id="KW-0511">Multifunctional enzyme</keyword>
<dbReference type="GO" id="GO:0008658">
    <property type="term" value="F:penicillin binding"/>
    <property type="evidence" value="ECO:0007669"/>
    <property type="project" value="InterPro"/>
</dbReference>
<dbReference type="GO" id="GO:0009252">
    <property type="term" value="P:peptidoglycan biosynthetic process"/>
    <property type="evidence" value="ECO:0007669"/>
    <property type="project" value="UniProtKB-UniPathway"/>
</dbReference>
<dbReference type="Gene3D" id="1.10.3810.10">
    <property type="entry name" value="Biosynthetic peptidoglycan transglycosylase-like"/>
    <property type="match status" value="1"/>
</dbReference>
<protein>
    <recommendedName>
        <fullName evidence="10">peptidoglycan glycosyltransferase</fullName>
        <ecNumber evidence="10">2.4.99.28</ecNumber>
    </recommendedName>
</protein>
<dbReference type="SUPFAM" id="SSF53955">
    <property type="entry name" value="Lysozyme-like"/>
    <property type="match status" value="1"/>
</dbReference>
<dbReference type="GO" id="GO:0008955">
    <property type="term" value="F:peptidoglycan glycosyltransferase activity"/>
    <property type="evidence" value="ECO:0007669"/>
    <property type="project" value="UniProtKB-EC"/>
</dbReference>
<dbReference type="NCBIfam" id="TIGR02073">
    <property type="entry name" value="PBP_1c"/>
    <property type="match status" value="1"/>
</dbReference>
<dbReference type="InterPro" id="IPR009647">
    <property type="entry name" value="PBP_C"/>
</dbReference>
<sequence>MEPTSSPHPEEAPQEPSRRAGAVHGCSTRDPRYLKAAAAVLVLGLTIPWSVNELQRRMGPPDLSALQTASTFALDRNGVLLRAFAAPDGRWRLPAKAEEVDPKFFTLLKAYEDKRYENHSGVDVRALARALWQYATHGRALSGASTLTMQAARLLEPRAPHTLAAKLKQIYRAKQLEARFSKKQIFEIYLALAPYGGNVEGLRAASLAYFGKEPRRLSTGEAALLVALPQAPEARRPDHAPARAQAARDRVIDRALAAHVITAEDARRAKAEPPPLKRKDFPNLAAQVTDQLVKAHPDRRVLRLAYDARLQKSLEELARRKCERLGPKLTTAIIVIDNHNGHVLAHVGGADYFSKDRAGALDMARALRSPGSTLKPFIYATAFAEGLAHPETLLDDSPARYGLWRPVNFDDTFHGTVTARKALQFSLNLPAAQLLNAVGPARLLARLRSAGLHLKLPKDSDVGLAIGLGGVGARLIDLTRAYAAFARDGVAPDLIENLDDPPKAENRRLTEPASAWQIADILRGAPPPDNGAAGRIAFKTGTSYGYRDALAIGFDRAHTIGVWVGRADNGPVPGLIGRQVAAPILFDAFARLGGANEPVPRPENVLQARNSADLPPPLRHLRHGAKTMAATHANPLKIFFPPEGARIDLGLSQGRDKSDLTLKAQGGAPPFTWTVNGAPIQQAAARHEARWTPDGAGFARVSVIDANGASDSVLVRLE</sequence>
<evidence type="ECO:0000256" key="1">
    <source>
        <dbReference type="ARBA" id="ARBA00004752"/>
    </source>
</evidence>
<evidence type="ECO:0000259" key="13">
    <source>
        <dbReference type="Pfam" id="PF00905"/>
    </source>
</evidence>
<evidence type="ECO:0000313" key="17">
    <source>
        <dbReference type="Proteomes" id="UP000439113"/>
    </source>
</evidence>
<dbReference type="Gene3D" id="3.40.710.10">
    <property type="entry name" value="DD-peptidase/beta-lactamase superfamily"/>
    <property type="match status" value="1"/>
</dbReference>
<evidence type="ECO:0000256" key="5">
    <source>
        <dbReference type="ARBA" id="ARBA00022670"/>
    </source>
</evidence>
<evidence type="ECO:0000256" key="10">
    <source>
        <dbReference type="ARBA" id="ARBA00044770"/>
    </source>
</evidence>
<dbReference type="Pfam" id="PF00912">
    <property type="entry name" value="Transgly"/>
    <property type="match status" value="1"/>
</dbReference>
<feature type="region of interest" description="Disordered" evidence="12">
    <location>
        <begin position="1"/>
        <end position="26"/>
    </location>
</feature>
<keyword evidence="7" id="KW-0808">Transferase</keyword>
<dbReference type="SUPFAM" id="SSF56601">
    <property type="entry name" value="beta-lactamase/transpeptidase-like"/>
    <property type="match status" value="1"/>
</dbReference>
<dbReference type="InterPro" id="IPR023346">
    <property type="entry name" value="Lysozyme-like_dom_sf"/>
</dbReference>
<proteinExistence type="inferred from homology"/>
<dbReference type="UniPathway" id="UPA00219"/>
<keyword evidence="6" id="KW-0328">Glycosyltransferase</keyword>
<reference evidence="16 17" key="1">
    <citation type="submission" date="2019-11" db="EMBL/GenBank/DDBJ databases">
        <title>Whole-genome sequence of a Rhodoblastus acidophilus DSM 142.</title>
        <authorList>
            <person name="Kyndt J.A."/>
            <person name="Meyer T.E."/>
        </authorList>
    </citation>
    <scope>NUCLEOTIDE SEQUENCE [LARGE SCALE GENOMIC DNA]</scope>
    <source>
        <strain evidence="16 17">DSM 142</strain>
    </source>
</reference>
<evidence type="ECO:0000256" key="12">
    <source>
        <dbReference type="SAM" id="MobiDB-lite"/>
    </source>
</evidence>
<feature type="domain" description="Glycosyl transferase family 51" evidence="14">
    <location>
        <begin position="88"/>
        <end position="254"/>
    </location>
</feature>
<dbReference type="GO" id="GO:0006508">
    <property type="term" value="P:proteolysis"/>
    <property type="evidence" value="ECO:0007669"/>
    <property type="project" value="UniProtKB-KW"/>
</dbReference>
<evidence type="ECO:0000256" key="9">
    <source>
        <dbReference type="ARBA" id="ARBA00023268"/>
    </source>
</evidence>